<dbReference type="AlphaFoldDB" id="A0A1G7ZQX0"/>
<name>A0A1G7ZQX0_9VIBR</name>
<gene>
    <name evidence="1" type="ORF">SAMN04488136_108121</name>
</gene>
<proteinExistence type="predicted"/>
<dbReference type="SUPFAM" id="SSF143410">
    <property type="entry name" value="DOPA-like"/>
    <property type="match status" value="1"/>
</dbReference>
<dbReference type="RefSeq" id="WP_093272379.1">
    <property type="nucleotide sequence ID" value="NZ_FNDD01000008.1"/>
</dbReference>
<dbReference type="Proteomes" id="UP000198854">
    <property type="component" value="Unassembled WGS sequence"/>
</dbReference>
<dbReference type="STRING" id="861298.SAMN04488136_108121"/>
<keyword evidence="2" id="KW-1185">Reference proteome</keyword>
<dbReference type="PIRSF" id="PIRSF028139">
    <property type="entry name" value="DOPA-diox_rel_Mll2280"/>
    <property type="match status" value="1"/>
</dbReference>
<sequence>MRFPQNLYQHYHAHLYYDSSSVEVAQHIYQKLQSMSEYRLGRFHRKLVGPHPQWSFQIAFTRSQFDEIITWLERHRQDLSVLVHGDTGNFFLDHTEHAYWLGEEHKLNLRMA</sequence>
<organism evidence="1 2">
    <name type="scientific">Vibrio xiamenensis</name>
    <dbReference type="NCBI Taxonomy" id="861298"/>
    <lineage>
        <taxon>Bacteria</taxon>
        <taxon>Pseudomonadati</taxon>
        <taxon>Pseudomonadota</taxon>
        <taxon>Gammaproteobacteria</taxon>
        <taxon>Vibrionales</taxon>
        <taxon>Vibrionaceae</taxon>
        <taxon>Vibrio</taxon>
    </lineage>
</organism>
<protein>
    <submittedName>
        <fullName evidence="1">DOPA 4,5-dioxygenase</fullName>
    </submittedName>
</protein>
<dbReference type="OrthoDB" id="572228at2"/>
<dbReference type="InterPro" id="IPR023389">
    <property type="entry name" value="DOPA-like_sf"/>
</dbReference>
<dbReference type="PANTHER" id="PTHR36423">
    <property type="entry name" value="AFR070WP"/>
    <property type="match status" value="1"/>
</dbReference>
<dbReference type="InterPro" id="IPR014980">
    <property type="entry name" value="DOPA_dioxygen"/>
</dbReference>
<evidence type="ECO:0000313" key="1">
    <source>
        <dbReference type="EMBL" id="SDH11059.1"/>
    </source>
</evidence>
<keyword evidence="1" id="KW-0223">Dioxygenase</keyword>
<dbReference type="EMBL" id="FNDD01000008">
    <property type="protein sequence ID" value="SDH11059.1"/>
    <property type="molecule type" value="Genomic_DNA"/>
</dbReference>
<accession>A0A1G7ZQX0</accession>
<dbReference type="Pfam" id="PF08883">
    <property type="entry name" value="DOPA_dioxygen"/>
    <property type="match status" value="1"/>
</dbReference>
<dbReference type="GO" id="GO:0051213">
    <property type="term" value="F:dioxygenase activity"/>
    <property type="evidence" value="ECO:0007669"/>
    <property type="project" value="UniProtKB-KW"/>
</dbReference>
<evidence type="ECO:0000313" key="2">
    <source>
        <dbReference type="Proteomes" id="UP000198854"/>
    </source>
</evidence>
<dbReference type="PANTHER" id="PTHR36423:SF2">
    <property type="entry name" value="AFR070WP"/>
    <property type="match status" value="1"/>
</dbReference>
<dbReference type="Gene3D" id="3.30.70.1240">
    <property type="entry name" value="DOPA-like domains"/>
    <property type="match status" value="1"/>
</dbReference>
<reference evidence="1 2" key="1">
    <citation type="submission" date="2016-10" db="EMBL/GenBank/DDBJ databases">
        <authorList>
            <person name="de Groot N.N."/>
        </authorList>
    </citation>
    <scope>NUCLEOTIDE SEQUENCE [LARGE SCALE GENOMIC DNA]</scope>
    <source>
        <strain evidence="1 2">CGMCC 1.10228</strain>
    </source>
</reference>
<keyword evidence="1" id="KW-0560">Oxidoreductase</keyword>